<dbReference type="AlphaFoldDB" id="A0AAW1TWD7"/>
<comment type="function">
    <text evidence="6">Stores iron in a soluble, non-toxic, readily available form. Important for iron homeostasis. Iron is taken up in the ferrous form and deposited as ferric hydroxides after oxidation.</text>
</comment>
<dbReference type="InterPro" id="IPR008331">
    <property type="entry name" value="Ferritin_DPS_dom"/>
</dbReference>
<organism evidence="8 9">
    <name type="scientific">Henosepilachna vigintioctopunctata</name>
    <dbReference type="NCBI Taxonomy" id="420089"/>
    <lineage>
        <taxon>Eukaryota</taxon>
        <taxon>Metazoa</taxon>
        <taxon>Ecdysozoa</taxon>
        <taxon>Arthropoda</taxon>
        <taxon>Hexapoda</taxon>
        <taxon>Insecta</taxon>
        <taxon>Pterygota</taxon>
        <taxon>Neoptera</taxon>
        <taxon>Endopterygota</taxon>
        <taxon>Coleoptera</taxon>
        <taxon>Polyphaga</taxon>
        <taxon>Cucujiformia</taxon>
        <taxon>Coccinelloidea</taxon>
        <taxon>Coccinellidae</taxon>
        <taxon>Epilachninae</taxon>
        <taxon>Epilachnini</taxon>
        <taxon>Henosepilachna</taxon>
    </lineage>
</organism>
<dbReference type="GO" id="GO:0004322">
    <property type="term" value="F:ferroxidase activity"/>
    <property type="evidence" value="ECO:0007669"/>
    <property type="project" value="UniProtKB-EC"/>
</dbReference>
<evidence type="ECO:0000313" key="9">
    <source>
        <dbReference type="Proteomes" id="UP001431783"/>
    </source>
</evidence>
<keyword evidence="9" id="KW-1185">Reference proteome</keyword>
<dbReference type="GO" id="GO:0008199">
    <property type="term" value="F:ferric iron binding"/>
    <property type="evidence" value="ECO:0007669"/>
    <property type="project" value="InterPro"/>
</dbReference>
<keyword evidence="6" id="KW-0560">Oxidoreductase</keyword>
<dbReference type="GO" id="GO:0008198">
    <property type="term" value="F:ferrous iron binding"/>
    <property type="evidence" value="ECO:0007669"/>
    <property type="project" value="TreeGrafter"/>
</dbReference>
<evidence type="ECO:0000313" key="8">
    <source>
        <dbReference type="EMBL" id="KAK9872135.1"/>
    </source>
</evidence>
<sequence length="278" mass="32631">MALLYRNLNYALFRKKVNRNLRGLHGHYYKYTPEKIISYKIKTFKERPKSYNKIYFPLYVQSNANDKSIKYRILAANYTTCPSTNQDKGGRHKYHQDVENALNQQILTEFNASYAYLAMSSFFGRTDIALPGCQGFFYNMYMEEIEHAIVFINYQLMRGGHVALFGLEAPEKEWGCIEKALETALDMEKTVKEKITGVLQVAEKHCDYQVIDFLTTQYLKEQNESIQKMGRLLTRAKKMVNVPDGEFLFDRQLFKNYVKDDNFMFSRELSDVADKSYK</sequence>
<dbReference type="PANTHER" id="PTHR11431">
    <property type="entry name" value="FERRITIN"/>
    <property type="match status" value="1"/>
</dbReference>
<proteinExistence type="inferred from homology"/>
<dbReference type="SUPFAM" id="SSF47240">
    <property type="entry name" value="Ferritin-like"/>
    <property type="match status" value="1"/>
</dbReference>
<comment type="caution">
    <text evidence="8">The sequence shown here is derived from an EMBL/GenBank/DDBJ whole genome shotgun (WGS) entry which is preliminary data.</text>
</comment>
<dbReference type="InterPro" id="IPR012347">
    <property type="entry name" value="Ferritin-like"/>
</dbReference>
<dbReference type="InterPro" id="IPR009078">
    <property type="entry name" value="Ferritin-like_SF"/>
</dbReference>
<gene>
    <name evidence="8" type="ORF">WA026_016188</name>
</gene>
<feature type="binding site" evidence="5">
    <location>
        <position position="109"/>
    </location>
    <ligand>
        <name>Fe cation</name>
        <dbReference type="ChEBI" id="CHEBI:24875"/>
        <label>1</label>
    </ligand>
</feature>
<dbReference type="GO" id="GO:0006879">
    <property type="term" value="P:intracellular iron ion homeostasis"/>
    <property type="evidence" value="ECO:0007669"/>
    <property type="project" value="UniProtKB-KW"/>
</dbReference>
<dbReference type="Proteomes" id="UP001431783">
    <property type="component" value="Unassembled WGS sequence"/>
</dbReference>
<feature type="binding site" evidence="5">
    <location>
        <position position="188"/>
    </location>
    <ligand>
        <name>Fe cation</name>
        <dbReference type="ChEBI" id="CHEBI:24875"/>
        <label>1</label>
    </ligand>
</feature>
<feature type="domain" description="Ferritin-like diiron" evidence="7">
    <location>
        <begin position="92"/>
        <end position="240"/>
    </location>
</feature>
<protein>
    <recommendedName>
        <fullName evidence="6">Ferritin</fullName>
        <ecNumber evidence="6">1.16.3.1</ecNumber>
    </recommendedName>
</protein>
<evidence type="ECO:0000256" key="2">
    <source>
        <dbReference type="ARBA" id="ARBA00022434"/>
    </source>
</evidence>
<dbReference type="InterPro" id="IPR001519">
    <property type="entry name" value="Ferritin"/>
</dbReference>
<accession>A0AAW1TWD7</accession>
<keyword evidence="2 6" id="KW-0409">Iron storage</keyword>
<name>A0AAW1TWD7_9CUCU</name>
<dbReference type="Gene3D" id="1.20.1260.10">
    <property type="match status" value="1"/>
</dbReference>
<feature type="binding site" evidence="5">
    <location>
        <position position="147"/>
    </location>
    <ligand>
        <name>Fe cation</name>
        <dbReference type="ChEBI" id="CHEBI:24875"/>
        <label>1</label>
    </ligand>
</feature>
<dbReference type="CDD" id="cd01056">
    <property type="entry name" value="Euk_Ferritin"/>
    <property type="match status" value="1"/>
</dbReference>
<dbReference type="PANTHER" id="PTHR11431:SF75">
    <property type="entry name" value="FERRITIN"/>
    <property type="match status" value="1"/>
</dbReference>
<evidence type="ECO:0000256" key="5">
    <source>
        <dbReference type="PIRSR" id="PIRSR601519-1"/>
    </source>
</evidence>
<feature type="binding site" evidence="5">
    <location>
        <position position="222"/>
    </location>
    <ligand>
        <name>Fe cation</name>
        <dbReference type="ChEBI" id="CHEBI:24875"/>
        <label>1</label>
    </ligand>
</feature>
<dbReference type="Pfam" id="PF00210">
    <property type="entry name" value="Ferritin"/>
    <property type="match status" value="1"/>
</dbReference>
<dbReference type="GO" id="GO:0005737">
    <property type="term" value="C:cytoplasm"/>
    <property type="evidence" value="ECO:0007669"/>
    <property type="project" value="TreeGrafter"/>
</dbReference>
<evidence type="ECO:0000259" key="7">
    <source>
        <dbReference type="PROSITE" id="PS50905"/>
    </source>
</evidence>
<dbReference type="GO" id="GO:0006826">
    <property type="term" value="P:iron ion transport"/>
    <property type="evidence" value="ECO:0007669"/>
    <property type="project" value="InterPro"/>
</dbReference>
<evidence type="ECO:0000256" key="3">
    <source>
        <dbReference type="ARBA" id="ARBA00022723"/>
    </source>
</evidence>
<evidence type="ECO:0000256" key="1">
    <source>
        <dbReference type="ARBA" id="ARBA00007513"/>
    </source>
</evidence>
<dbReference type="PROSITE" id="PS50905">
    <property type="entry name" value="FERRITIN_LIKE"/>
    <property type="match status" value="1"/>
</dbReference>
<dbReference type="EMBL" id="JARQZJ010000009">
    <property type="protein sequence ID" value="KAK9872135.1"/>
    <property type="molecule type" value="Genomic_DNA"/>
</dbReference>
<evidence type="ECO:0000256" key="6">
    <source>
        <dbReference type="RuleBase" id="RU361145"/>
    </source>
</evidence>
<feature type="binding site" evidence="5">
    <location>
        <position position="144"/>
    </location>
    <ligand>
        <name>Fe cation</name>
        <dbReference type="ChEBI" id="CHEBI:24875"/>
        <label>1</label>
    </ligand>
</feature>
<comment type="catalytic activity">
    <reaction evidence="6">
        <text>4 Fe(2+) + O2 + 4 H(+) = 4 Fe(3+) + 2 H2O</text>
        <dbReference type="Rhea" id="RHEA:11148"/>
        <dbReference type="ChEBI" id="CHEBI:15377"/>
        <dbReference type="ChEBI" id="CHEBI:15378"/>
        <dbReference type="ChEBI" id="CHEBI:15379"/>
        <dbReference type="ChEBI" id="CHEBI:29033"/>
        <dbReference type="ChEBI" id="CHEBI:29034"/>
        <dbReference type="EC" id="1.16.3.1"/>
    </reaction>
</comment>
<evidence type="ECO:0000256" key="4">
    <source>
        <dbReference type="ARBA" id="ARBA00023004"/>
    </source>
</evidence>
<keyword evidence="3 5" id="KW-0479">Metal-binding</keyword>
<comment type="similarity">
    <text evidence="1 6">Belongs to the ferritin family.</text>
</comment>
<dbReference type="InterPro" id="IPR009040">
    <property type="entry name" value="Ferritin-like_diiron"/>
</dbReference>
<reference evidence="8 9" key="1">
    <citation type="submission" date="2023-03" db="EMBL/GenBank/DDBJ databases">
        <title>Genome insight into feeding habits of ladybird beetles.</title>
        <authorList>
            <person name="Li H.-S."/>
            <person name="Huang Y.-H."/>
            <person name="Pang H."/>
        </authorList>
    </citation>
    <scope>NUCLEOTIDE SEQUENCE [LARGE SCALE GENOMIC DNA]</scope>
    <source>
        <strain evidence="8">SYSU_2023b</strain>
        <tissue evidence="8">Whole body</tissue>
    </source>
</reference>
<keyword evidence="4 5" id="KW-0408">Iron</keyword>
<dbReference type="EC" id="1.16.3.1" evidence="6"/>